<dbReference type="EMBL" id="NBNE01011090">
    <property type="protein sequence ID" value="OWY96900.1"/>
    <property type="molecule type" value="Genomic_DNA"/>
</dbReference>
<protein>
    <submittedName>
        <fullName evidence="1">Uncharacterized protein</fullName>
    </submittedName>
</protein>
<proteinExistence type="predicted"/>
<evidence type="ECO:0000313" key="1">
    <source>
        <dbReference type="EMBL" id="OWY96900.1"/>
    </source>
</evidence>
<dbReference type="AlphaFoldDB" id="A0A225UUW1"/>
<keyword evidence="2" id="KW-1185">Reference proteome</keyword>
<reference evidence="2" key="1">
    <citation type="submission" date="2017-03" db="EMBL/GenBank/DDBJ databases">
        <title>Phytopthora megakarya and P. palmivora, two closely related causual agents of cacao black pod achieved similar genome size and gene model numbers by different mechanisms.</title>
        <authorList>
            <person name="Ali S."/>
            <person name="Shao J."/>
            <person name="Larry D.J."/>
            <person name="Kronmiller B."/>
            <person name="Shen D."/>
            <person name="Strem M.D."/>
            <person name="Melnick R.L."/>
            <person name="Guiltinan M.J."/>
            <person name="Tyler B.M."/>
            <person name="Meinhardt L.W."/>
            <person name="Bailey B.A."/>
        </authorList>
    </citation>
    <scope>NUCLEOTIDE SEQUENCE [LARGE SCALE GENOMIC DNA]</scope>
    <source>
        <strain evidence="2">zdho120</strain>
    </source>
</reference>
<name>A0A225UUW1_9STRA</name>
<organism evidence="1 2">
    <name type="scientific">Phytophthora megakarya</name>
    <dbReference type="NCBI Taxonomy" id="4795"/>
    <lineage>
        <taxon>Eukaryota</taxon>
        <taxon>Sar</taxon>
        <taxon>Stramenopiles</taxon>
        <taxon>Oomycota</taxon>
        <taxon>Peronosporomycetes</taxon>
        <taxon>Peronosporales</taxon>
        <taxon>Peronosporaceae</taxon>
        <taxon>Phytophthora</taxon>
    </lineage>
</organism>
<accession>A0A225UUW1</accession>
<evidence type="ECO:0000313" key="2">
    <source>
        <dbReference type="Proteomes" id="UP000198211"/>
    </source>
</evidence>
<dbReference type="Proteomes" id="UP000198211">
    <property type="component" value="Unassembled WGS sequence"/>
</dbReference>
<comment type="caution">
    <text evidence="1">The sequence shown here is derived from an EMBL/GenBank/DDBJ whole genome shotgun (WGS) entry which is preliminary data.</text>
</comment>
<dbReference type="OrthoDB" id="129101at2759"/>
<gene>
    <name evidence="1" type="ORF">PHMEG_00032714</name>
</gene>
<sequence>MSTEGEGAFSGLHAEDSGWMCIRPTSIGVMLEVCIQQVPMRFKVTHNQEPATSKFHNMLHECLETDKAEMELLLEKFLLDDVLAGIEW</sequence>